<name>A0ABR8WCL1_9BACL</name>
<feature type="compositionally biased region" description="Polar residues" evidence="1">
    <location>
        <begin position="25"/>
        <end position="35"/>
    </location>
</feature>
<gene>
    <name evidence="2" type="ORF">H9630_08025</name>
</gene>
<evidence type="ECO:0000256" key="1">
    <source>
        <dbReference type="SAM" id="MobiDB-lite"/>
    </source>
</evidence>
<dbReference type="EMBL" id="JACSPU010000002">
    <property type="protein sequence ID" value="MBD8014770.1"/>
    <property type="molecule type" value="Genomic_DNA"/>
</dbReference>
<feature type="compositionally biased region" description="Basic and acidic residues" evidence="1">
    <location>
        <begin position="1"/>
        <end position="21"/>
    </location>
</feature>
<sequence>MEGIDKEQRKQQTSEDSKVTDQDSNESANQFNAGGNDSDYDGGHPGDALNEEQKKEQQEYKTGTSYNSGGNDSDYDGGHPGDVEPESKGHVGSKDEN</sequence>
<dbReference type="Proteomes" id="UP000658980">
    <property type="component" value="Unassembled WGS sequence"/>
</dbReference>
<reference evidence="2 3" key="1">
    <citation type="submission" date="2020-08" db="EMBL/GenBank/DDBJ databases">
        <title>A Genomic Blueprint of the Chicken Gut Microbiome.</title>
        <authorList>
            <person name="Gilroy R."/>
            <person name="Ravi A."/>
            <person name="Getino M."/>
            <person name="Pursley I."/>
            <person name="Horton D.L."/>
            <person name="Alikhan N.-F."/>
            <person name="Baker D."/>
            <person name="Gharbi K."/>
            <person name="Hall N."/>
            <person name="Watson M."/>
            <person name="Adriaenssens E.M."/>
            <person name="Foster-Nyarko E."/>
            <person name="Jarju S."/>
            <person name="Secka A."/>
            <person name="Antonio M."/>
            <person name="Oren A."/>
            <person name="Chaudhuri R."/>
            <person name="La Ragione R.M."/>
            <person name="Hildebrand F."/>
            <person name="Pallen M.J."/>
        </authorList>
    </citation>
    <scope>NUCLEOTIDE SEQUENCE [LARGE SCALE GENOMIC DNA]</scope>
    <source>
        <strain evidence="2 3">Sa1BUA13</strain>
    </source>
</reference>
<protein>
    <submittedName>
        <fullName evidence="2">Uncharacterized protein</fullName>
    </submittedName>
</protein>
<accession>A0ABR8WCL1</accession>
<keyword evidence="3" id="KW-1185">Reference proteome</keyword>
<proteinExistence type="predicted"/>
<comment type="caution">
    <text evidence="2">The sequence shown here is derived from an EMBL/GenBank/DDBJ whole genome shotgun (WGS) entry which is preliminary data.</text>
</comment>
<feature type="region of interest" description="Disordered" evidence="1">
    <location>
        <begin position="1"/>
        <end position="97"/>
    </location>
</feature>
<dbReference type="RefSeq" id="WP_191714971.1">
    <property type="nucleotide sequence ID" value="NZ_JACSPU010000002.1"/>
</dbReference>
<organism evidence="2 3">
    <name type="scientific">Planococcus wigleyi</name>
    <dbReference type="NCBI Taxonomy" id="2762216"/>
    <lineage>
        <taxon>Bacteria</taxon>
        <taxon>Bacillati</taxon>
        <taxon>Bacillota</taxon>
        <taxon>Bacilli</taxon>
        <taxon>Bacillales</taxon>
        <taxon>Caryophanaceae</taxon>
        <taxon>Planococcus</taxon>
    </lineage>
</organism>
<evidence type="ECO:0000313" key="3">
    <source>
        <dbReference type="Proteomes" id="UP000658980"/>
    </source>
</evidence>
<feature type="compositionally biased region" description="Basic and acidic residues" evidence="1">
    <location>
        <begin position="76"/>
        <end position="97"/>
    </location>
</feature>
<evidence type="ECO:0000313" key="2">
    <source>
        <dbReference type="EMBL" id="MBD8014770.1"/>
    </source>
</evidence>